<keyword evidence="5" id="KW-1185">Reference proteome</keyword>
<evidence type="ECO:0000256" key="1">
    <source>
        <dbReference type="ARBA" id="ARBA00022679"/>
    </source>
</evidence>
<evidence type="ECO:0000256" key="2">
    <source>
        <dbReference type="RuleBase" id="RU003750"/>
    </source>
</evidence>
<protein>
    <recommendedName>
        <fullName evidence="6">CDP-alcohol phosphatidyltransferase</fullName>
    </recommendedName>
</protein>
<sequence>MTMSIGTMTARPARGPLAGLVAHLVLSTALAATTGLTGSGWVAGIAYAIALYVLLRTGLERAGMRALGAANAVTLGRAVLVGGVTALVVTSFSQSISLPVLVTLVGVALALDGVDGQVARRTGTTSSLGARFDMEIDAFLILVLSVYVGSTYGWWAIAIGAFRYVFVAAMWAAPWLNGALPPKFSRKVVAALQGVVLVVVTADLLPHGLSFAALAVALISLTWSFGRDIAWLRRTELTRRTATARTPLTRRIPAVRIPSQRRRRTASANV</sequence>
<keyword evidence="3" id="KW-0472">Membrane</keyword>
<feature type="transmembrane region" description="Helical" evidence="3">
    <location>
        <begin position="96"/>
        <end position="116"/>
    </location>
</feature>
<dbReference type="Gene3D" id="1.20.120.1760">
    <property type="match status" value="1"/>
</dbReference>
<dbReference type="GO" id="GO:0016020">
    <property type="term" value="C:membrane"/>
    <property type="evidence" value="ECO:0007669"/>
    <property type="project" value="InterPro"/>
</dbReference>
<gene>
    <name evidence="4" type="ORF">Aco04nite_37490</name>
</gene>
<dbReference type="PROSITE" id="PS00379">
    <property type="entry name" value="CDP_ALCOHOL_P_TRANSF"/>
    <property type="match status" value="1"/>
</dbReference>
<feature type="transmembrane region" description="Helical" evidence="3">
    <location>
        <begin position="41"/>
        <end position="59"/>
    </location>
</feature>
<feature type="transmembrane region" description="Helical" evidence="3">
    <location>
        <begin position="66"/>
        <end position="90"/>
    </location>
</feature>
<organism evidence="4 5">
    <name type="scientific">Winogradskya consettensis</name>
    <dbReference type="NCBI Taxonomy" id="113560"/>
    <lineage>
        <taxon>Bacteria</taxon>
        <taxon>Bacillati</taxon>
        <taxon>Actinomycetota</taxon>
        <taxon>Actinomycetes</taxon>
        <taxon>Micromonosporales</taxon>
        <taxon>Micromonosporaceae</taxon>
        <taxon>Winogradskya</taxon>
    </lineage>
</organism>
<evidence type="ECO:0008006" key="6">
    <source>
        <dbReference type="Google" id="ProtNLM"/>
    </source>
</evidence>
<dbReference type="InterPro" id="IPR000462">
    <property type="entry name" value="CDP-OH_P_trans"/>
</dbReference>
<comment type="caution">
    <text evidence="4">The sequence shown here is derived from an EMBL/GenBank/DDBJ whole genome shotgun (WGS) entry which is preliminary data.</text>
</comment>
<dbReference type="AlphaFoldDB" id="A0A919VS54"/>
<keyword evidence="3" id="KW-0812">Transmembrane</keyword>
<accession>A0A919VS54</accession>
<name>A0A919VS54_9ACTN</name>
<dbReference type="GO" id="GO:0016780">
    <property type="term" value="F:phosphotransferase activity, for other substituted phosphate groups"/>
    <property type="evidence" value="ECO:0007669"/>
    <property type="project" value="InterPro"/>
</dbReference>
<dbReference type="GO" id="GO:0008654">
    <property type="term" value="P:phospholipid biosynthetic process"/>
    <property type="evidence" value="ECO:0007669"/>
    <property type="project" value="InterPro"/>
</dbReference>
<evidence type="ECO:0000313" key="5">
    <source>
        <dbReference type="Proteomes" id="UP000680865"/>
    </source>
</evidence>
<reference evidence="4" key="1">
    <citation type="submission" date="2021-03" db="EMBL/GenBank/DDBJ databases">
        <title>Whole genome shotgun sequence of Actinoplanes consettensis NBRC 14913.</title>
        <authorList>
            <person name="Komaki H."/>
            <person name="Tamura T."/>
        </authorList>
    </citation>
    <scope>NUCLEOTIDE SEQUENCE</scope>
    <source>
        <strain evidence="4">NBRC 14913</strain>
    </source>
</reference>
<dbReference type="EMBL" id="BOQP01000017">
    <property type="protein sequence ID" value="GIM73857.1"/>
    <property type="molecule type" value="Genomic_DNA"/>
</dbReference>
<proteinExistence type="inferred from homology"/>
<dbReference type="InterPro" id="IPR048254">
    <property type="entry name" value="CDP_ALCOHOL_P_TRANSF_CS"/>
</dbReference>
<dbReference type="Proteomes" id="UP000680865">
    <property type="component" value="Unassembled WGS sequence"/>
</dbReference>
<evidence type="ECO:0000313" key="4">
    <source>
        <dbReference type="EMBL" id="GIM73857.1"/>
    </source>
</evidence>
<keyword evidence="1 2" id="KW-0808">Transferase</keyword>
<evidence type="ECO:0000256" key="3">
    <source>
        <dbReference type="SAM" id="Phobius"/>
    </source>
</evidence>
<keyword evidence="3" id="KW-1133">Transmembrane helix</keyword>
<feature type="transmembrane region" description="Helical" evidence="3">
    <location>
        <begin position="211"/>
        <end position="230"/>
    </location>
</feature>
<comment type="similarity">
    <text evidence="2">Belongs to the CDP-alcohol phosphatidyltransferase class-I family.</text>
</comment>
<dbReference type="InterPro" id="IPR043130">
    <property type="entry name" value="CDP-OH_PTrfase_TM_dom"/>
</dbReference>
<dbReference type="Pfam" id="PF01066">
    <property type="entry name" value="CDP-OH_P_transf"/>
    <property type="match status" value="1"/>
</dbReference>